<keyword evidence="15" id="KW-0482">Metalloprotease</keyword>
<keyword evidence="6 9" id="KW-0812">Transmembrane</keyword>
<dbReference type="PANTHER" id="PTHR30386">
    <property type="entry name" value="MEMBRANE FUSION SUBUNIT OF EMRAB-TOLC MULTIDRUG EFFLUX PUMP"/>
    <property type="match status" value="1"/>
</dbReference>
<evidence type="ECO:0000256" key="10">
    <source>
        <dbReference type="SAM" id="Coils"/>
    </source>
</evidence>
<feature type="domain" description="AprE-like beta-barrel" evidence="13">
    <location>
        <begin position="337"/>
        <end position="426"/>
    </location>
</feature>
<dbReference type="PRINTS" id="PR01490">
    <property type="entry name" value="RTXTOXIND"/>
</dbReference>
<evidence type="ECO:0000256" key="5">
    <source>
        <dbReference type="ARBA" id="ARBA00022519"/>
    </source>
</evidence>
<dbReference type="GO" id="GO:0009306">
    <property type="term" value="P:protein secretion"/>
    <property type="evidence" value="ECO:0007669"/>
    <property type="project" value="InterPro"/>
</dbReference>
<evidence type="ECO:0000256" key="3">
    <source>
        <dbReference type="ARBA" id="ARBA00022448"/>
    </source>
</evidence>
<evidence type="ECO:0000313" key="17">
    <source>
        <dbReference type="Proteomes" id="UP001165145"/>
    </source>
</evidence>
<organism evidence="15 17">
    <name type="scientific">Pectobacterium carotovorum subsp. carotovorum</name>
    <name type="common">Erwinia carotovora subsp. carotovora</name>
    <dbReference type="NCBI Taxonomy" id="555"/>
    <lineage>
        <taxon>Bacteria</taxon>
        <taxon>Pseudomonadati</taxon>
        <taxon>Pseudomonadota</taxon>
        <taxon>Gammaproteobacteria</taxon>
        <taxon>Enterobacterales</taxon>
        <taxon>Pectobacteriaceae</taxon>
        <taxon>Pectobacterium</taxon>
    </lineage>
</organism>
<comment type="caution">
    <text evidence="15">The sequence shown here is derived from an EMBL/GenBank/DDBJ whole genome shotgun (WGS) entry which is preliminary data.</text>
</comment>
<dbReference type="Gene3D" id="2.40.30.170">
    <property type="match status" value="1"/>
</dbReference>
<dbReference type="GO" id="GO:0008237">
    <property type="term" value="F:metallopeptidase activity"/>
    <property type="evidence" value="ECO:0007669"/>
    <property type="project" value="UniProtKB-KW"/>
</dbReference>
<dbReference type="Gene3D" id="1.10.287.470">
    <property type="entry name" value="Helix hairpin bin"/>
    <property type="match status" value="1"/>
</dbReference>
<keyword evidence="4 9" id="KW-1003">Cell membrane</keyword>
<feature type="transmembrane region" description="Helical" evidence="9">
    <location>
        <begin position="32"/>
        <end position="50"/>
    </location>
</feature>
<reference evidence="14" key="1">
    <citation type="submission" date="2022-06" db="EMBL/GenBank/DDBJ databases">
        <title>Draft genome sequences of Pectobacterium carotovorum subsp. carotovorum str. NBRC12380.</title>
        <authorList>
            <person name="Wakabayashi Y."/>
            <person name="Kojima K."/>
        </authorList>
    </citation>
    <scope>NUCLEOTIDE SEQUENCE</scope>
    <source>
        <strain evidence="14">NBRC 12380</strain>
    </source>
</reference>
<keyword evidence="10" id="KW-0175">Coiled coil</keyword>
<evidence type="ECO:0000256" key="4">
    <source>
        <dbReference type="ARBA" id="ARBA00022475"/>
    </source>
</evidence>
<feature type="domain" description="AprE-like long alpha-helical hairpin" evidence="12">
    <location>
        <begin position="106"/>
        <end position="292"/>
    </location>
</feature>
<evidence type="ECO:0000256" key="2">
    <source>
        <dbReference type="ARBA" id="ARBA00009477"/>
    </source>
</evidence>
<name>A0AAI9KZN3_PECCC</name>
<evidence type="ECO:0000256" key="1">
    <source>
        <dbReference type="ARBA" id="ARBA00004377"/>
    </source>
</evidence>
<evidence type="ECO:0000256" key="11">
    <source>
        <dbReference type="SAM" id="MobiDB-lite"/>
    </source>
</evidence>
<dbReference type="PANTHER" id="PTHR30386:SF17">
    <property type="entry name" value="ALKALINE PROTEASE SECRETION PROTEIN APRE"/>
    <property type="match status" value="1"/>
</dbReference>
<sequence>MTNTGKDMSASEISEESMNQTARRDEKRAVRLGWLLVLAGFGGFLLWALFAPLDKGVMVNGSVVISGNRKVVQHNQGGIVDKIQVKDGDRVEAGQILLTLNEVDARSASEGLDGQYLQLVAREGRLLAEQQRLGDMVMTPRLQPLAEKPEMRVITALQRDLLHSRQQSLKLEAEGMRSSIAGMEASLSAQRQVMSSKQKQRETLEQQLQGLRSLAAENYVPRNKMLENERLLAQLNGDIAQLAGDINRTRRDIEQQTLLIAQRQQEYDKEVNSELADVRALLSDVGSKKEKADFNLANIQMRAPVSGTVVGLKVFTEGGVIAPGQTLLEIVPDDQPLFVDARLPVELVDKVWPGLPVELQFVAFNQSTTPRVAGTVELLSADRLLDERDGSPYYSLRVQVDEAGKRALEGLEVKPGMPVQGFVRTGERSFVNYLFKPLMDRLHLALTEE</sequence>
<dbReference type="Proteomes" id="UP001165145">
    <property type="component" value="Unassembled WGS sequence"/>
</dbReference>
<accession>A0AAI9KZN3</accession>
<evidence type="ECO:0000256" key="8">
    <source>
        <dbReference type="ARBA" id="ARBA00023136"/>
    </source>
</evidence>
<keyword evidence="3 9" id="KW-0813">Transport</keyword>
<evidence type="ECO:0000259" key="13">
    <source>
        <dbReference type="Pfam" id="PF26002"/>
    </source>
</evidence>
<evidence type="ECO:0000256" key="7">
    <source>
        <dbReference type="ARBA" id="ARBA00022989"/>
    </source>
</evidence>
<evidence type="ECO:0000313" key="14">
    <source>
        <dbReference type="EMBL" id="GKX49232.1"/>
    </source>
</evidence>
<proteinExistence type="inferred from homology"/>
<dbReference type="AlphaFoldDB" id="A0AAI9KZN3"/>
<evidence type="ECO:0000256" key="6">
    <source>
        <dbReference type="ARBA" id="ARBA00022692"/>
    </source>
</evidence>
<dbReference type="InterPro" id="IPR006144">
    <property type="entry name" value="Secretion_HlyD_CS"/>
</dbReference>
<dbReference type="EMBL" id="BSRL01000001">
    <property type="protein sequence ID" value="GLV68472.1"/>
    <property type="molecule type" value="Genomic_DNA"/>
</dbReference>
<dbReference type="Pfam" id="PF25994">
    <property type="entry name" value="HH_AprE"/>
    <property type="match status" value="1"/>
</dbReference>
<evidence type="ECO:0000313" key="15">
    <source>
        <dbReference type="EMBL" id="GLV68472.1"/>
    </source>
</evidence>
<keyword evidence="15" id="KW-0378">Hydrolase</keyword>
<keyword evidence="16" id="KW-1185">Reference proteome</keyword>
<keyword evidence="5 9" id="KW-0997">Cell inner membrane</keyword>
<dbReference type="PROSITE" id="PS00543">
    <property type="entry name" value="HLYD_FAMILY"/>
    <property type="match status" value="1"/>
</dbReference>
<dbReference type="GO" id="GO:0005886">
    <property type="term" value="C:plasma membrane"/>
    <property type="evidence" value="ECO:0007669"/>
    <property type="project" value="UniProtKB-SubCell"/>
</dbReference>
<gene>
    <name evidence="15" type="primary">hasE</name>
    <name evidence="15" type="ORF">Pcaca03_09160</name>
    <name evidence="14" type="ORF">SOASR016_39840</name>
</gene>
<feature type="region of interest" description="Disordered" evidence="11">
    <location>
        <begin position="1"/>
        <end position="22"/>
    </location>
</feature>
<dbReference type="InterPro" id="IPR010129">
    <property type="entry name" value="T1SS_HlyD"/>
</dbReference>
<comment type="similarity">
    <text evidence="2 9">Belongs to the membrane fusion protein (MFP) (TC 8.A.1) family.</text>
</comment>
<evidence type="ECO:0000256" key="9">
    <source>
        <dbReference type="RuleBase" id="RU365093"/>
    </source>
</evidence>
<dbReference type="EMBL" id="BRLF01000013">
    <property type="protein sequence ID" value="GKX49232.1"/>
    <property type="molecule type" value="Genomic_DNA"/>
</dbReference>
<dbReference type="InterPro" id="IPR050739">
    <property type="entry name" value="MFP"/>
</dbReference>
<evidence type="ECO:0000313" key="16">
    <source>
        <dbReference type="Proteomes" id="UP001058167"/>
    </source>
</evidence>
<dbReference type="Proteomes" id="UP001058167">
    <property type="component" value="Unassembled WGS sequence"/>
</dbReference>
<keyword evidence="7 9" id="KW-1133">Transmembrane helix</keyword>
<protein>
    <recommendedName>
        <fullName evidence="9">Membrane fusion protein (MFP) family protein</fullName>
    </recommendedName>
</protein>
<dbReference type="Gene3D" id="2.40.50.100">
    <property type="match status" value="2"/>
</dbReference>
<reference evidence="15" key="2">
    <citation type="submission" date="2023-02" db="EMBL/GenBank/DDBJ databases">
        <title>Pectobacterium carotovorum subsp. carotovorum NBRC 12380.</title>
        <authorList>
            <person name="Ichikawa N."/>
            <person name="Sato H."/>
            <person name="Tonouchi N."/>
        </authorList>
    </citation>
    <scope>NUCLEOTIDE SEQUENCE</scope>
    <source>
        <strain evidence="15">NBRC 12380</strain>
    </source>
</reference>
<dbReference type="Pfam" id="PF26002">
    <property type="entry name" value="Beta-barrel_AprE"/>
    <property type="match status" value="1"/>
</dbReference>
<keyword evidence="8 9" id="KW-0472">Membrane</keyword>
<comment type="subcellular location">
    <subcellularLocation>
        <location evidence="1 9">Cell inner membrane</location>
        <topology evidence="1 9">Single-pass membrane protein</topology>
    </subcellularLocation>
</comment>
<dbReference type="NCBIfam" id="TIGR01843">
    <property type="entry name" value="type_I_hlyD"/>
    <property type="match status" value="1"/>
</dbReference>
<dbReference type="InterPro" id="IPR058982">
    <property type="entry name" value="Beta-barrel_AprE"/>
</dbReference>
<evidence type="ECO:0000259" key="12">
    <source>
        <dbReference type="Pfam" id="PF25994"/>
    </source>
</evidence>
<feature type="coiled-coil region" evidence="10">
    <location>
        <begin position="187"/>
        <end position="252"/>
    </location>
</feature>
<keyword evidence="15" id="KW-0645">Protease</keyword>
<dbReference type="InterPro" id="IPR058781">
    <property type="entry name" value="HH_AprE-like"/>
</dbReference>